<dbReference type="EMBL" id="QWDC01000001">
    <property type="protein sequence ID" value="RFZ95751.1"/>
    <property type="molecule type" value="Genomic_DNA"/>
</dbReference>
<evidence type="ECO:0000313" key="1">
    <source>
        <dbReference type="EMBL" id="RFZ95751.1"/>
    </source>
</evidence>
<organism evidence="1 2">
    <name type="scientific">Mucilaginibacter conchicola</name>
    <dbReference type="NCBI Taxonomy" id="2303333"/>
    <lineage>
        <taxon>Bacteria</taxon>
        <taxon>Pseudomonadati</taxon>
        <taxon>Bacteroidota</taxon>
        <taxon>Sphingobacteriia</taxon>
        <taxon>Sphingobacteriales</taxon>
        <taxon>Sphingobacteriaceae</taxon>
        <taxon>Mucilaginibacter</taxon>
    </lineage>
</organism>
<proteinExistence type="predicted"/>
<dbReference type="AlphaFoldDB" id="A0A372P0P4"/>
<accession>A0A372P0P4</accession>
<comment type="caution">
    <text evidence="1">The sequence shown here is derived from an EMBL/GenBank/DDBJ whole genome shotgun (WGS) entry which is preliminary data.</text>
</comment>
<sequence>MIITIKDETFAGKILQELDLEFDTTTVTMKDIITSRVTKEVEEYNKKLPQFFNGLVEPTHAEKTLNGFKLKNKAVIDAEKQVFVALHAFQSNAFFVLVNNVQSESLEQQVELSTHTKISFIKLTPLVGG</sequence>
<dbReference type="OrthoDB" id="214814at2"/>
<protein>
    <submittedName>
        <fullName evidence="1">Uncharacterized protein</fullName>
    </submittedName>
</protein>
<evidence type="ECO:0000313" key="2">
    <source>
        <dbReference type="Proteomes" id="UP000264217"/>
    </source>
</evidence>
<dbReference type="Proteomes" id="UP000264217">
    <property type="component" value="Unassembled WGS sequence"/>
</dbReference>
<reference evidence="1 2" key="1">
    <citation type="submission" date="2018-08" db="EMBL/GenBank/DDBJ databases">
        <title>Mucilaginibacter sp. MYSH2.</title>
        <authorList>
            <person name="Seo T."/>
        </authorList>
    </citation>
    <scope>NUCLEOTIDE SEQUENCE [LARGE SCALE GENOMIC DNA]</scope>
    <source>
        <strain evidence="1 2">MYSH2</strain>
    </source>
</reference>
<keyword evidence="2" id="KW-1185">Reference proteome</keyword>
<name>A0A372P0P4_9SPHI</name>
<dbReference type="RefSeq" id="WP_117391301.1">
    <property type="nucleotide sequence ID" value="NZ_QWDC01000001.1"/>
</dbReference>
<gene>
    <name evidence="1" type="ORF">D0C36_09595</name>
</gene>